<dbReference type="PANTHER" id="PTHR44858">
    <property type="entry name" value="TETRATRICOPEPTIDE REPEAT PROTEIN 6"/>
    <property type="match status" value="1"/>
</dbReference>
<protein>
    <submittedName>
        <fullName evidence="5">TPR repeat</fullName>
    </submittedName>
</protein>
<dbReference type="AlphaFoldDB" id="Q3AQH8"/>
<evidence type="ECO:0000256" key="4">
    <source>
        <dbReference type="SAM" id="MobiDB-lite"/>
    </source>
</evidence>
<dbReference type="eggNOG" id="COG4785">
    <property type="taxonomic scope" value="Bacteria"/>
</dbReference>
<dbReference type="Gene3D" id="1.25.40.10">
    <property type="entry name" value="Tetratricopeptide repeat domain"/>
    <property type="match status" value="2"/>
</dbReference>
<gene>
    <name evidence="5" type="ordered locus">Cag_1491</name>
</gene>
<dbReference type="InterPro" id="IPR050498">
    <property type="entry name" value="Ycf3"/>
</dbReference>
<organism evidence="5">
    <name type="scientific">Chlorobium chlorochromatii (strain CaD3)</name>
    <dbReference type="NCBI Taxonomy" id="340177"/>
    <lineage>
        <taxon>Bacteria</taxon>
        <taxon>Pseudomonadati</taxon>
        <taxon>Chlorobiota</taxon>
        <taxon>Chlorobiia</taxon>
        <taxon>Chlorobiales</taxon>
        <taxon>Chlorobiaceae</taxon>
        <taxon>Chlorobium/Pelodictyon group</taxon>
        <taxon>Chlorobium</taxon>
    </lineage>
</organism>
<evidence type="ECO:0000313" key="5">
    <source>
        <dbReference type="EMBL" id="ABB28747.1"/>
    </source>
</evidence>
<dbReference type="GO" id="GO:0009279">
    <property type="term" value="C:cell outer membrane"/>
    <property type="evidence" value="ECO:0007669"/>
    <property type="project" value="TreeGrafter"/>
</dbReference>
<dbReference type="PROSITE" id="PS50005">
    <property type="entry name" value="TPR"/>
    <property type="match status" value="1"/>
</dbReference>
<dbReference type="GO" id="GO:0046813">
    <property type="term" value="P:receptor-mediated virion attachment to host cell"/>
    <property type="evidence" value="ECO:0007669"/>
    <property type="project" value="TreeGrafter"/>
</dbReference>
<proteinExistence type="predicted"/>
<dbReference type="PANTHER" id="PTHR44858:SF1">
    <property type="entry name" value="UDP-N-ACETYLGLUCOSAMINE--PEPTIDE N-ACETYLGLUCOSAMINYLTRANSFERASE SPINDLY-RELATED"/>
    <property type="match status" value="1"/>
</dbReference>
<dbReference type="STRING" id="340177.Cag_1491"/>
<dbReference type="Pfam" id="PF13181">
    <property type="entry name" value="TPR_8"/>
    <property type="match status" value="1"/>
</dbReference>
<reference evidence="5" key="1">
    <citation type="submission" date="2005-08" db="EMBL/GenBank/DDBJ databases">
        <title>Complete sequence of Chlorobium chlorochromatii CaD3.</title>
        <authorList>
            <person name="Copeland A."/>
            <person name="Lucas S."/>
            <person name="Lapidus A."/>
            <person name="Barry K."/>
            <person name="Detter J.C."/>
            <person name="Glavina T."/>
            <person name="Hammon N."/>
            <person name="Israni S."/>
            <person name="Pitluck S."/>
            <person name="Bryant D."/>
            <person name="Schmutz J."/>
            <person name="Larimer F."/>
            <person name="Land M."/>
            <person name="Kyrpides N."/>
            <person name="Ivanova N."/>
            <person name="Richardson P."/>
        </authorList>
    </citation>
    <scope>NUCLEOTIDE SEQUENCE [LARGE SCALE GENOMIC DNA]</scope>
    <source>
        <strain evidence="5">CaD3</strain>
    </source>
</reference>
<dbReference type="InterPro" id="IPR019734">
    <property type="entry name" value="TPR_rpt"/>
</dbReference>
<evidence type="ECO:0000256" key="3">
    <source>
        <dbReference type="PROSITE-ProRule" id="PRU00339"/>
    </source>
</evidence>
<feature type="region of interest" description="Disordered" evidence="4">
    <location>
        <begin position="115"/>
        <end position="134"/>
    </location>
</feature>
<accession>Q3AQH8</accession>
<dbReference type="SMART" id="SM00028">
    <property type="entry name" value="TPR"/>
    <property type="match status" value="2"/>
</dbReference>
<sequence length="134" mass="14839">MLKDALGSYRGSLAELNKMVEVQPHNAELWFARANERSGCGDYAGAISDYTTALLLGLRFREAVNAYGNRGMARLAMGDMRGAMEDFSTIIARQPKNRSLLRTAYLKRAHLREKQGDEVGAQNDRKAADCINGK</sequence>
<feature type="compositionally biased region" description="Basic and acidic residues" evidence="4">
    <location>
        <begin position="115"/>
        <end position="128"/>
    </location>
</feature>
<dbReference type="SUPFAM" id="SSF48452">
    <property type="entry name" value="TPR-like"/>
    <property type="match status" value="1"/>
</dbReference>
<dbReference type="InterPro" id="IPR011990">
    <property type="entry name" value="TPR-like_helical_dom_sf"/>
</dbReference>
<evidence type="ECO:0000256" key="2">
    <source>
        <dbReference type="ARBA" id="ARBA00022803"/>
    </source>
</evidence>
<dbReference type="OrthoDB" id="595327at2"/>
<name>Q3AQH8_CHLCH</name>
<dbReference type="KEGG" id="cch:Cag_1491"/>
<keyword evidence="1" id="KW-0677">Repeat</keyword>
<feature type="repeat" description="TPR" evidence="3">
    <location>
        <begin position="64"/>
        <end position="97"/>
    </location>
</feature>
<dbReference type="HOGENOM" id="CLU_1841555_0_0_10"/>
<dbReference type="EMBL" id="CP000108">
    <property type="protein sequence ID" value="ABB28747.1"/>
    <property type="molecule type" value="Genomic_DNA"/>
</dbReference>
<evidence type="ECO:0000256" key="1">
    <source>
        <dbReference type="ARBA" id="ARBA00022737"/>
    </source>
</evidence>
<keyword evidence="2 3" id="KW-0802">TPR repeat</keyword>